<dbReference type="Gene3D" id="2.40.50.90">
    <property type="match status" value="1"/>
</dbReference>
<name>A0ABS1V539_9PROT</name>
<dbReference type="PROSITE" id="PS50830">
    <property type="entry name" value="TNASE_3"/>
    <property type="match status" value="1"/>
</dbReference>
<dbReference type="SUPFAM" id="SSF50199">
    <property type="entry name" value="Staphylococcal nuclease"/>
    <property type="match status" value="1"/>
</dbReference>
<evidence type="ECO:0000313" key="2">
    <source>
        <dbReference type="EMBL" id="MBL6456809.1"/>
    </source>
</evidence>
<comment type="caution">
    <text evidence="2">The sequence shown here is derived from an EMBL/GenBank/DDBJ whole genome shotgun (WGS) entry which is preliminary data.</text>
</comment>
<dbReference type="Proteomes" id="UP000606490">
    <property type="component" value="Unassembled WGS sequence"/>
</dbReference>
<reference evidence="2 3" key="1">
    <citation type="submission" date="2021-01" db="EMBL/GenBank/DDBJ databases">
        <title>Belnapia mucosa sp. nov. and Belnapia arida sp. nov., isolated from the Tabernas Desert (Almeria, Spain).</title>
        <authorList>
            <person name="Molina-Menor E."/>
            <person name="Vidal-Verdu A."/>
            <person name="Calonge A."/>
            <person name="Satari L."/>
            <person name="Pereto Magraner J."/>
            <person name="Porcar Miralles M."/>
        </authorList>
    </citation>
    <scope>NUCLEOTIDE SEQUENCE [LARGE SCALE GENOMIC DNA]</scope>
    <source>
        <strain evidence="2 3">T6</strain>
    </source>
</reference>
<feature type="domain" description="TNase-like" evidence="1">
    <location>
        <begin position="59"/>
        <end position="174"/>
    </location>
</feature>
<proteinExistence type="predicted"/>
<sequence length="186" mass="19279">MRRRRIFRPAPQPRRWGTIAIGCAGLGLAALLAGAPPRALLGSAVPEQNWSAPAAEVSVLDGDALRLGDRVVRLDGLVVPERGTARCRTAAGIIMDCAGAAAETLARLVQGREIGCRIQGRDRLGRAMGQCEAEGTELGPALVAAGWALAAPNRPALAALEAGAREAGRGLWSGGATPPEAWRRAP</sequence>
<gene>
    <name evidence="2" type="ORF">JMJ55_15840</name>
</gene>
<dbReference type="RefSeq" id="WP_202826549.1">
    <property type="nucleotide sequence ID" value="NZ_JAEUXJ010000006.1"/>
</dbReference>
<evidence type="ECO:0000313" key="3">
    <source>
        <dbReference type="Proteomes" id="UP000606490"/>
    </source>
</evidence>
<dbReference type="Pfam" id="PF00565">
    <property type="entry name" value="SNase"/>
    <property type="match status" value="1"/>
</dbReference>
<dbReference type="SMART" id="SM00318">
    <property type="entry name" value="SNc"/>
    <property type="match status" value="1"/>
</dbReference>
<accession>A0ABS1V539</accession>
<dbReference type="EMBL" id="JAEUXJ010000006">
    <property type="protein sequence ID" value="MBL6456809.1"/>
    <property type="molecule type" value="Genomic_DNA"/>
</dbReference>
<dbReference type="InterPro" id="IPR035437">
    <property type="entry name" value="SNase_OB-fold_sf"/>
</dbReference>
<dbReference type="InterPro" id="IPR016071">
    <property type="entry name" value="Staphylococal_nuclease_OB-fold"/>
</dbReference>
<protein>
    <submittedName>
        <fullName evidence="2">Thermonuclease family protein</fullName>
    </submittedName>
</protein>
<organism evidence="2 3">
    <name type="scientific">Belnapia mucosa</name>
    <dbReference type="NCBI Taxonomy" id="2804532"/>
    <lineage>
        <taxon>Bacteria</taxon>
        <taxon>Pseudomonadati</taxon>
        <taxon>Pseudomonadota</taxon>
        <taxon>Alphaproteobacteria</taxon>
        <taxon>Acetobacterales</taxon>
        <taxon>Roseomonadaceae</taxon>
        <taxon>Belnapia</taxon>
    </lineage>
</organism>
<keyword evidence="3" id="KW-1185">Reference proteome</keyword>
<evidence type="ECO:0000259" key="1">
    <source>
        <dbReference type="PROSITE" id="PS50830"/>
    </source>
</evidence>